<accession>A0ABT0T7Z5</accession>
<evidence type="ECO:0000256" key="5">
    <source>
        <dbReference type="ARBA" id="ARBA00023136"/>
    </source>
</evidence>
<sequence length="818" mass="88629">MSTANTETVTSSTTTTSTITAILGRAPVAWLLIAVMWLLAVLNALDKGISDAIVSMGLTGRTLGAVVALTFMALGFVLPAERTLGSLKTLGVGVVSQLVSVPVAFVAAHGIEEVGLNRWGDDLLSATALSPIGFIVGTAGFTSAWMPRLWQRRVRLSILALTVTMALYGGTFSDVLGVTASALSILAGILWAVYAPNTKAERPSAFRRASVPERRVLTALVLGIVAIGPVFVALDPLAEGPFSQVTRLMWSFNSANYHAAEVCQDAPAGQACLAALDVARVHGVGPVIASLMPLLIQLVLCFGLIRGRRLAWWLSGAVQLLVIAVLLVQLRDFGEDGIVLYGVNLAAVVLPWAACLVVLVWNRRVFHIHESARALGKSAVKIAVVFVITAALWFFGALLFKGGFVESATAGTILAELPLRYVPPVVATLLPLKLAPTTWLTWALYEWVGTLFWMYTAWAAYRMFATPANPEAAEARERARAILEQGSGDHLSAMTLWKGNRYFFAANNYVAYRVHNGIALSLGEPVGNDPQATAAAFEEFAREQGWRPAWYSVRESFTRPGFRRLEIAEEAVLDTSNTEFKGKKFQNIRTARNKASKEGVTTLWTEWKDLDLATRNKIAELSEEWVSDKALPEMGFTLGGVKELREEGTKLLLALGEDGTLHGVTSWLPVRENGSVVGYTLDVMRRADHGFKGAIELLLSEAMIIAAGEGCAWISLSGAPLSGTPEEPGLLDALLTRLGEEMEPLYGFRSLAASKRKFQPEEHKWYLAYNDELALPAIGLAVVHAYVPDMSAADAARAVKTWLQERRQALRDSQSRGT</sequence>
<dbReference type="PANTHER" id="PTHR34697">
    <property type="entry name" value="PHOSPHATIDYLGLYCEROL LYSYLTRANSFERASE"/>
    <property type="match status" value="1"/>
</dbReference>
<feature type="transmembrane region" description="Helical" evidence="6">
    <location>
        <begin position="340"/>
        <end position="361"/>
    </location>
</feature>
<dbReference type="Proteomes" id="UP001203579">
    <property type="component" value="Unassembled WGS sequence"/>
</dbReference>
<comment type="caution">
    <text evidence="8">The sequence shown here is derived from an EMBL/GenBank/DDBJ whole genome shotgun (WGS) entry which is preliminary data.</text>
</comment>
<feature type="transmembrane region" description="Helical" evidence="6">
    <location>
        <begin position="310"/>
        <end position="328"/>
    </location>
</feature>
<evidence type="ECO:0000256" key="1">
    <source>
        <dbReference type="ARBA" id="ARBA00004651"/>
    </source>
</evidence>
<feature type="transmembrane region" description="Helical" evidence="6">
    <location>
        <begin position="283"/>
        <end position="305"/>
    </location>
</feature>
<gene>
    <name evidence="8" type="ORF">M5J06_01555</name>
</gene>
<evidence type="ECO:0000256" key="3">
    <source>
        <dbReference type="ARBA" id="ARBA00022692"/>
    </source>
</evidence>
<feature type="transmembrane region" description="Helical" evidence="6">
    <location>
        <begin position="57"/>
        <end position="78"/>
    </location>
</feature>
<feature type="transmembrane region" description="Helical" evidence="6">
    <location>
        <begin position="382"/>
        <end position="400"/>
    </location>
</feature>
<dbReference type="Pfam" id="PF09924">
    <property type="entry name" value="LPG_synthase_C"/>
    <property type="match status" value="1"/>
</dbReference>
<evidence type="ECO:0000256" key="2">
    <source>
        <dbReference type="ARBA" id="ARBA00022475"/>
    </source>
</evidence>
<keyword evidence="3 6" id="KW-0812">Transmembrane</keyword>
<dbReference type="RefSeq" id="WP_250223791.1">
    <property type="nucleotide sequence ID" value="NZ_JAMFTR010000001.1"/>
</dbReference>
<feature type="transmembrane region" description="Helical" evidence="6">
    <location>
        <begin position="123"/>
        <end position="142"/>
    </location>
</feature>
<keyword evidence="5 6" id="KW-0472">Membrane</keyword>
<dbReference type="PANTHER" id="PTHR34697:SF2">
    <property type="entry name" value="PHOSPHATIDYLGLYCEROL LYSYLTRANSFERASE"/>
    <property type="match status" value="1"/>
</dbReference>
<protein>
    <submittedName>
        <fullName evidence="8">DUF2156 domain-containing protein</fullName>
    </submittedName>
</protein>
<feature type="transmembrane region" description="Helical" evidence="6">
    <location>
        <begin position="90"/>
        <end position="111"/>
    </location>
</feature>
<feature type="transmembrane region" description="Helical" evidence="6">
    <location>
        <begin position="28"/>
        <end position="45"/>
    </location>
</feature>
<proteinExistence type="predicted"/>
<feature type="transmembrane region" description="Helical" evidence="6">
    <location>
        <begin position="216"/>
        <end position="234"/>
    </location>
</feature>
<evidence type="ECO:0000313" key="9">
    <source>
        <dbReference type="Proteomes" id="UP001203579"/>
    </source>
</evidence>
<comment type="subcellular location">
    <subcellularLocation>
        <location evidence="1">Cell membrane</location>
        <topology evidence="1">Multi-pass membrane protein</topology>
    </subcellularLocation>
</comment>
<name>A0ABT0T7Z5_9CORY</name>
<keyword evidence="2" id="KW-1003">Cell membrane</keyword>
<organism evidence="8 9">
    <name type="scientific">Corynebacterium intestinale</name>
    <dbReference type="NCBI Taxonomy" id="2943492"/>
    <lineage>
        <taxon>Bacteria</taxon>
        <taxon>Bacillati</taxon>
        <taxon>Actinomycetota</taxon>
        <taxon>Actinomycetes</taxon>
        <taxon>Mycobacteriales</taxon>
        <taxon>Corynebacteriaceae</taxon>
        <taxon>Corynebacterium</taxon>
    </lineage>
</organism>
<evidence type="ECO:0000313" key="8">
    <source>
        <dbReference type="EMBL" id="MCL8492829.1"/>
    </source>
</evidence>
<dbReference type="InterPro" id="IPR024320">
    <property type="entry name" value="LPG_synthase_C"/>
</dbReference>
<dbReference type="EMBL" id="JAMKFF010000001">
    <property type="protein sequence ID" value="MCL8492829.1"/>
    <property type="molecule type" value="Genomic_DNA"/>
</dbReference>
<dbReference type="InterPro" id="IPR051211">
    <property type="entry name" value="PG_lysyltransferase"/>
</dbReference>
<keyword evidence="4 6" id="KW-1133">Transmembrane helix</keyword>
<reference evidence="8 9" key="1">
    <citation type="submission" date="2022-05" db="EMBL/GenBank/DDBJ databases">
        <title>Corynebacterium sp. B5-R-101 sp. nov., isolated from human feces.</title>
        <authorList>
            <person name="Shamsuzzaman M."/>
            <person name="Dahal R.H."/>
        </authorList>
    </citation>
    <scope>NUCLEOTIDE SEQUENCE [LARGE SCALE GENOMIC DNA]</scope>
    <source>
        <strain evidence="8 9">B5-R-101</strain>
    </source>
</reference>
<feature type="transmembrane region" description="Helical" evidence="6">
    <location>
        <begin position="439"/>
        <end position="461"/>
    </location>
</feature>
<feature type="transmembrane region" description="Helical" evidence="6">
    <location>
        <begin position="154"/>
        <end position="170"/>
    </location>
</feature>
<evidence type="ECO:0000256" key="4">
    <source>
        <dbReference type="ARBA" id="ARBA00022989"/>
    </source>
</evidence>
<keyword evidence="9" id="KW-1185">Reference proteome</keyword>
<evidence type="ECO:0000259" key="7">
    <source>
        <dbReference type="Pfam" id="PF09924"/>
    </source>
</evidence>
<feature type="transmembrane region" description="Helical" evidence="6">
    <location>
        <begin position="176"/>
        <end position="195"/>
    </location>
</feature>
<feature type="domain" description="Phosphatidylglycerol lysyltransferase C-terminal" evidence="7">
    <location>
        <begin position="481"/>
        <end position="769"/>
    </location>
</feature>
<evidence type="ECO:0000256" key="6">
    <source>
        <dbReference type="SAM" id="Phobius"/>
    </source>
</evidence>